<gene>
    <name evidence="2" type="ORF">AVDCRST_MAG90-619</name>
</gene>
<feature type="non-terminal residue" evidence="2">
    <location>
        <position position="55"/>
    </location>
</feature>
<dbReference type="AlphaFoldDB" id="A0A6J4KRB5"/>
<sequence length="55" mass="5800">ERDRRRSGGTGQAGSQGEPEAPQGAGARAGSGREAALRPYADGRRHETAARRVRV</sequence>
<feature type="non-terminal residue" evidence="2">
    <location>
        <position position="1"/>
    </location>
</feature>
<evidence type="ECO:0000256" key="1">
    <source>
        <dbReference type="SAM" id="MobiDB-lite"/>
    </source>
</evidence>
<organism evidence="2">
    <name type="scientific">uncultured Microvirga sp</name>
    <dbReference type="NCBI Taxonomy" id="412392"/>
    <lineage>
        <taxon>Bacteria</taxon>
        <taxon>Pseudomonadati</taxon>
        <taxon>Pseudomonadota</taxon>
        <taxon>Alphaproteobacteria</taxon>
        <taxon>Hyphomicrobiales</taxon>
        <taxon>Methylobacteriaceae</taxon>
        <taxon>Microvirga</taxon>
        <taxon>environmental samples</taxon>
    </lineage>
</organism>
<proteinExistence type="predicted"/>
<protein>
    <submittedName>
        <fullName evidence="2">Uncharacterized protein</fullName>
    </submittedName>
</protein>
<dbReference type="EMBL" id="CADCUC010000113">
    <property type="protein sequence ID" value="CAA9313264.1"/>
    <property type="molecule type" value="Genomic_DNA"/>
</dbReference>
<name>A0A6J4KRB5_9HYPH</name>
<feature type="region of interest" description="Disordered" evidence="1">
    <location>
        <begin position="1"/>
        <end position="55"/>
    </location>
</feature>
<reference evidence="2" key="1">
    <citation type="submission" date="2020-02" db="EMBL/GenBank/DDBJ databases">
        <authorList>
            <person name="Meier V. D."/>
        </authorList>
    </citation>
    <scope>NUCLEOTIDE SEQUENCE</scope>
    <source>
        <strain evidence="2">AVDCRST_MAG90</strain>
    </source>
</reference>
<evidence type="ECO:0000313" key="2">
    <source>
        <dbReference type="EMBL" id="CAA9313264.1"/>
    </source>
</evidence>
<accession>A0A6J4KRB5</accession>
<feature type="compositionally biased region" description="Low complexity" evidence="1">
    <location>
        <begin position="21"/>
        <end position="38"/>
    </location>
</feature>
<feature type="compositionally biased region" description="Basic and acidic residues" evidence="1">
    <location>
        <begin position="41"/>
        <end position="55"/>
    </location>
</feature>